<accession>A0A6M8HTQ6</accession>
<dbReference type="InterPro" id="IPR003439">
    <property type="entry name" value="ABC_transporter-like_ATP-bd"/>
</dbReference>
<dbReference type="SMART" id="SM00382">
    <property type="entry name" value="AAA"/>
    <property type="match status" value="2"/>
</dbReference>
<dbReference type="Gene3D" id="3.40.50.300">
    <property type="entry name" value="P-loop containing nucleotide triphosphate hydrolases"/>
    <property type="match status" value="2"/>
</dbReference>
<keyword evidence="7" id="KW-1278">Translocase</keyword>
<keyword evidence="1" id="KW-0813">Transport</keyword>
<feature type="domain" description="ABC transporter" evidence="9">
    <location>
        <begin position="5"/>
        <end position="245"/>
    </location>
</feature>
<dbReference type="InterPro" id="IPR017871">
    <property type="entry name" value="ABC_transporter-like_CS"/>
</dbReference>
<reference evidence="10 11" key="1">
    <citation type="journal article" date="2014" name="World J. Microbiol. Biotechnol.">
        <title>Biodiversity and physiological characteristics of Antarctic and Arctic lichens-associated bacteria.</title>
        <authorList>
            <person name="Lee Y.M."/>
            <person name="Kim E.H."/>
            <person name="Lee H.K."/>
            <person name="Hong S.G."/>
        </authorList>
    </citation>
    <scope>NUCLEOTIDE SEQUENCE [LARGE SCALE GENOMIC DNA]</scope>
    <source>
        <strain evidence="10 11">PAMC 26569</strain>
    </source>
</reference>
<dbReference type="Pfam" id="PF00005">
    <property type="entry name" value="ABC_tran"/>
    <property type="match status" value="2"/>
</dbReference>
<keyword evidence="11" id="KW-1185">Reference proteome</keyword>
<dbReference type="PROSITE" id="PS00211">
    <property type="entry name" value="ABC_TRANSPORTER_1"/>
    <property type="match status" value="1"/>
</dbReference>
<dbReference type="RefSeq" id="WP_171835318.1">
    <property type="nucleotide sequence ID" value="NZ_CP053708.1"/>
</dbReference>
<dbReference type="EMBL" id="CP053708">
    <property type="protein sequence ID" value="QKE91700.1"/>
    <property type="molecule type" value="Genomic_DNA"/>
</dbReference>
<dbReference type="SUPFAM" id="SSF52540">
    <property type="entry name" value="P-loop containing nucleoside triphosphate hydrolases"/>
    <property type="match status" value="2"/>
</dbReference>
<dbReference type="InterPro" id="IPR027417">
    <property type="entry name" value="P-loop_NTPase"/>
</dbReference>
<dbReference type="GO" id="GO:0016887">
    <property type="term" value="F:ATP hydrolysis activity"/>
    <property type="evidence" value="ECO:0007669"/>
    <property type="project" value="InterPro"/>
</dbReference>
<dbReference type="PANTHER" id="PTHR43790">
    <property type="entry name" value="CARBOHYDRATE TRANSPORT ATP-BINDING PROTEIN MG119-RELATED"/>
    <property type="match status" value="1"/>
</dbReference>
<evidence type="ECO:0000256" key="8">
    <source>
        <dbReference type="ARBA" id="ARBA00023136"/>
    </source>
</evidence>
<dbReference type="AlphaFoldDB" id="A0A6M8HTQ6"/>
<evidence type="ECO:0000256" key="6">
    <source>
        <dbReference type="ARBA" id="ARBA00022840"/>
    </source>
</evidence>
<dbReference type="Proteomes" id="UP000500767">
    <property type="component" value="Chromosome"/>
</dbReference>
<dbReference type="InterPro" id="IPR003593">
    <property type="entry name" value="AAA+_ATPase"/>
</dbReference>
<evidence type="ECO:0000256" key="4">
    <source>
        <dbReference type="ARBA" id="ARBA00022737"/>
    </source>
</evidence>
<evidence type="ECO:0000256" key="1">
    <source>
        <dbReference type="ARBA" id="ARBA00022448"/>
    </source>
</evidence>
<evidence type="ECO:0000256" key="2">
    <source>
        <dbReference type="ARBA" id="ARBA00022475"/>
    </source>
</evidence>
<dbReference type="InterPro" id="IPR050107">
    <property type="entry name" value="ABC_carbohydrate_import_ATPase"/>
</dbReference>
<feature type="domain" description="ABC transporter" evidence="9">
    <location>
        <begin position="255"/>
        <end position="494"/>
    </location>
</feature>
<evidence type="ECO:0000313" key="10">
    <source>
        <dbReference type="EMBL" id="QKE91700.1"/>
    </source>
</evidence>
<keyword evidence="5" id="KW-0547">Nucleotide-binding</keyword>
<gene>
    <name evidence="10" type="ORF">HN018_18175</name>
</gene>
<dbReference type="GO" id="GO:0005524">
    <property type="term" value="F:ATP binding"/>
    <property type="evidence" value="ECO:0007669"/>
    <property type="project" value="UniProtKB-KW"/>
</dbReference>
<sequence>MDAILSLRDVAKSYGGVKALTSGTLDLYPGCVTVLLGENGAGKSTLVKIMTGIVRADSGTISLNGAPIAITSPDQARDLGISAIFQEAVLFDELSVAENIFITGRPTRARLPGIRTVDWAVMNSRARTVLARLDPSIDPGVRLKRLSVAQRHLVQIARALSNEARIIIMDEPTAALSLCEAEQLFAITRSLRDEGRAILFISHKFEEVFELCDRYAVFRDGAGVGQGELEGIGRDRLVNMMVGRAIDQIFPKLDVPIGDEVLRVEALGRSLEFEDVSFSLRRGEILGVYGLIGAGRSEVMEALFGLHPAHRGRIVLEGKPVRINSPQEAIGLGIALVPEDRQSQGAHLKLPIRDNITMPSLQRFRTGPFLSRRKQRAESSVFATALGVKMSGLDQRVDELSGGNQQKVVIAKWLATQPRVLILDEPTKGIDVGAKAQVHRLMGEMVAKGVSVIMVSSELPEILGMADRIMVMRRGRVRGVLDRSQATASAIVGLATDA</sequence>
<evidence type="ECO:0000259" key="9">
    <source>
        <dbReference type="PROSITE" id="PS50893"/>
    </source>
</evidence>
<organism evidence="10 11">
    <name type="scientific">Lichenicola cladoniae</name>
    <dbReference type="NCBI Taxonomy" id="1484109"/>
    <lineage>
        <taxon>Bacteria</taxon>
        <taxon>Pseudomonadati</taxon>
        <taxon>Pseudomonadota</taxon>
        <taxon>Alphaproteobacteria</taxon>
        <taxon>Acetobacterales</taxon>
        <taxon>Acetobacteraceae</taxon>
        <taxon>Lichenicola</taxon>
    </lineage>
</organism>
<evidence type="ECO:0000256" key="3">
    <source>
        <dbReference type="ARBA" id="ARBA00022597"/>
    </source>
</evidence>
<proteinExistence type="predicted"/>
<keyword evidence="4" id="KW-0677">Repeat</keyword>
<keyword evidence="6 10" id="KW-0067">ATP-binding</keyword>
<dbReference type="CDD" id="cd03216">
    <property type="entry name" value="ABC_Carb_Monos_I"/>
    <property type="match status" value="1"/>
</dbReference>
<dbReference type="KEGG" id="lck:HN018_18175"/>
<evidence type="ECO:0000256" key="5">
    <source>
        <dbReference type="ARBA" id="ARBA00022741"/>
    </source>
</evidence>
<evidence type="ECO:0000256" key="7">
    <source>
        <dbReference type="ARBA" id="ARBA00022967"/>
    </source>
</evidence>
<name>A0A6M8HTQ6_9PROT</name>
<keyword evidence="8" id="KW-0472">Membrane</keyword>
<protein>
    <submittedName>
        <fullName evidence="10">Sugar ABC transporter ATP-binding protein</fullName>
    </submittedName>
</protein>
<keyword evidence="2" id="KW-1003">Cell membrane</keyword>
<evidence type="ECO:0000313" key="11">
    <source>
        <dbReference type="Proteomes" id="UP000500767"/>
    </source>
</evidence>
<dbReference type="PROSITE" id="PS50893">
    <property type="entry name" value="ABC_TRANSPORTER_2"/>
    <property type="match status" value="2"/>
</dbReference>
<keyword evidence="3" id="KW-0762">Sugar transport</keyword>
<dbReference type="PANTHER" id="PTHR43790:SF3">
    <property type="entry name" value="D-ALLOSE IMPORT ATP-BINDING PROTEIN ALSA-RELATED"/>
    <property type="match status" value="1"/>
</dbReference>
<dbReference type="CDD" id="cd03215">
    <property type="entry name" value="ABC_Carb_Monos_II"/>
    <property type="match status" value="1"/>
</dbReference>